<dbReference type="GO" id="GO:0003677">
    <property type="term" value="F:DNA binding"/>
    <property type="evidence" value="ECO:0007669"/>
    <property type="project" value="InterPro"/>
</dbReference>
<evidence type="ECO:0000313" key="3">
    <source>
        <dbReference type="Proteomes" id="UP000006732"/>
    </source>
</evidence>
<keyword evidence="3" id="KW-1185">Reference proteome</keyword>
<dbReference type="STRING" id="338966.Ppro_0153"/>
<dbReference type="CDD" id="cd00093">
    <property type="entry name" value="HTH_XRE"/>
    <property type="match status" value="2"/>
</dbReference>
<evidence type="ECO:0000313" key="2">
    <source>
        <dbReference type="EMBL" id="ABK97789.1"/>
    </source>
</evidence>
<dbReference type="HOGENOM" id="CLU_139082_0_0_7"/>
<dbReference type="Proteomes" id="UP000006732">
    <property type="component" value="Chromosome"/>
</dbReference>
<feature type="domain" description="HTH cro/C1-type" evidence="1">
    <location>
        <begin position="56"/>
        <end position="87"/>
    </location>
</feature>
<protein>
    <submittedName>
        <fullName evidence="2">Transcriptional regulator, XRE family</fullName>
    </submittedName>
</protein>
<dbReference type="PROSITE" id="PS50943">
    <property type="entry name" value="HTH_CROC1"/>
    <property type="match status" value="1"/>
</dbReference>
<dbReference type="AlphaFoldDB" id="A1AKB9"/>
<dbReference type="InterPro" id="IPR010982">
    <property type="entry name" value="Lambda_DNA-bd_dom_sf"/>
</dbReference>
<dbReference type="KEGG" id="ppd:Ppro_0153"/>
<proteinExistence type="predicted"/>
<name>A1AKB9_PELPD</name>
<dbReference type="Pfam" id="PF01381">
    <property type="entry name" value="HTH_3"/>
    <property type="match status" value="1"/>
</dbReference>
<dbReference type="InterPro" id="IPR001387">
    <property type="entry name" value="Cro/C1-type_HTH"/>
</dbReference>
<gene>
    <name evidence="2" type="ordered locus">Ppro_0153</name>
</gene>
<evidence type="ECO:0000259" key="1">
    <source>
        <dbReference type="PROSITE" id="PS50943"/>
    </source>
</evidence>
<dbReference type="SUPFAM" id="SSF47413">
    <property type="entry name" value="lambda repressor-like DNA-binding domains"/>
    <property type="match status" value="2"/>
</dbReference>
<dbReference type="SMART" id="SM00530">
    <property type="entry name" value="HTH_XRE"/>
    <property type="match status" value="2"/>
</dbReference>
<accession>A1AKB9</accession>
<reference evidence="2 3" key="1">
    <citation type="submission" date="2006-10" db="EMBL/GenBank/DDBJ databases">
        <title>Complete sequence of chromosome of Pelobacter propionicus DSM 2379.</title>
        <authorList>
            <consortium name="US DOE Joint Genome Institute"/>
            <person name="Copeland A."/>
            <person name="Lucas S."/>
            <person name="Lapidus A."/>
            <person name="Barry K."/>
            <person name="Detter J.C."/>
            <person name="Glavina del Rio T."/>
            <person name="Hammon N."/>
            <person name="Israni S."/>
            <person name="Dalin E."/>
            <person name="Tice H."/>
            <person name="Pitluck S."/>
            <person name="Saunders E."/>
            <person name="Brettin T."/>
            <person name="Bruce D."/>
            <person name="Han C."/>
            <person name="Tapia R."/>
            <person name="Schmutz J."/>
            <person name="Larimer F."/>
            <person name="Land M."/>
            <person name="Hauser L."/>
            <person name="Kyrpides N."/>
            <person name="Kim E."/>
            <person name="Lovley D."/>
            <person name="Richardson P."/>
        </authorList>
    </citation>
    <scope>NUCLEOTIDE SEQUENCE [LARGE SCALE GENOMIC DNA]</scope>
    <source>
        <strain evidence="3">DSM 2379 / NBRC 103807 / OttBd1</strain>
    </source>
</reference>
<sequence>MCNYLNLLGSRSTCIGVLTFLYNSYTKRHSFSIKITTEKQQLPGYPTNPITIGDHIRKRRMDLGLLQREVAEIVGVTESSVWNWEHGTEPELQYNPKIINFLGYAPFDCPDDTVGRLAWYKRAMGMNLDRLGEVMGCDPEQLSDWLSGRHKPFRKSLEKIERFLGREIGGTEWLSCSIKLIVQNY</sequence>
<dbReference type="EMBL" id="CP000482">
    <property type="protein sequence ID" value="ABK97789.1"/>
    <property type="molecule type" value="Genomic_DNA"/>
</dbReference>
<organism evidence="2 3">
    <name type="scientific">Pelobacter propionicus (strain DSM 2379 / NBRC 103807 / OttBd1)</name>
    <dbReference type="NCBI Taxonomy" id="338966"/>
    <lineage>
        <taxon>Bacteria</taxon>
        <taxon>Pseudomonadati</taxon>
        <taxon>Thermodesulfobacteriota</taxon>
        <taxon>Desulfuromonadia</taxon>
        <taxon>Desulfuromonadales</taxon>
        <taxon>Desulfuromonadaceae</taxon>
        <taxon>Pelobacter</taxon>
    </lineage>
</organism>
<dbReference type="eggNOG" id="COG3620">
    <property type="taxonomic scope" value="Bacteria"/>
</dbReference>
<dbReference type="Gene3D" id="1.10.260.40">
    <property type="entry name" value="lambda repressor-like DNA-binding domains"/>
    <property type="match status" value="1"/>
</dbReference>